<accession>A0A1U2D900</accession>
<name>A0A1U2D900_9MYCO</name>
<proteinExistence type="predicted"/>
<dbReference type="RefSeq" id="WP_165643953.1">
    <property type="nucleotide sequence ID" value="NZ_FVGW01000004.1"/>
</dbReference>
<dbReference type="AlphaFoldDB" id="A0A1U2D900"/>
<organism evidence="1 2">
    <name type="scientific">Mycobacteroides abscessus subsp. massiliense</name>
    <dbReference type="NCBI Taxonomy" id="1962118"/>
    <lineage>
        <taxon>Bacteria</taxon>
        <taxon>Bacillati</taxon>
        <taxon>Actinomycetota</taxon>
        <taxon>Actinomycetes</taxon>
        <taxon>Mycobacteriales</taxon>
        <taxon>Mycobacteriaceae</taxon>
        <taxon>Mycobacteroides</taxon>
        <taxon>Mycobacteroides abscessus</taxon>
    </lineage>
</organism>
<dbReference type="Proteomes" id="UP000190074">
    <property type="component" value="Unassembled WGS sequence"/>
</dbReference>
<gene>
    <name evidence="1" type="ORF">SAMEA2259716_02374</name>
</gene>
<protein>
    <submittedName>
        <fullName evidence="1">Uncharacterized protein</fullName>
    </submittedName>
</protein>
<sequence>MTGDEVYEHADELALEAVVGECPEVPLSWYCGRGSCYLQGGHEGGCEPG</sequence>
<evidence type="ECO:0000313" key="1">
    <source>
        <dbReference type="EMBL" id="SKM03815.1"/>
    </source>
</evidence>
<dbReference type="EMBL" id="FVGW01000004">
    <property type="protein sequence ID" value="SKM03815.1"/>
    <property type="molecule type" value="Genomic_DNA"/>
</dbReference>
<evidence type="ECO:0000313" key="2">
    <source>
        <dbReference type="Proteomes" id="UP000190074"/>
    </source>
</evidence>
<reference evidence="1 2" key="1">
    <citation type="submission" date="2016-11" db="EMBL/GenBank/DDBJ databases">
        <authorList>
            <consortium name="Pathogen Informatics"/>
        </authorList>
    </citation>
    <scope>NUCLEOTIDE SEQUENCE [LARGE SCALE GENOMIC DNA]</scope>
    <source>
        <strain evidence="1 2">911</strain>
    </source>
</reference>